<keyword evidence="1 9" id="KW-0547">Nucleotide-binding</keyword>
<dbReference type="PANTHER" id="PTHR47642:SF5">
    <property type="entry name" value="ATP-DEPENDENT DNA HELICASE"/>
    <property type="match status" value="1"/>
</dbReference>
<dbReference type="Pfam" id="PF04843">
    <property type="entry name" value="Herpes_teg_N"/>
    <property type="match status" value="1"/>
</dbReference>
<sequence length="2356" mass="269445">MPRKGKKSQASKVRWLKFGESQLSTPAEQVVNSFSHSNRQVNVPEPSHANVTRVLASRSQMHHKYADSKNSQCACNSVTFLAFLHELQNLQSSDLDLVLDRGHAMYALILSQLEADGRKVHSHLNVDEIPEIVFGYRQQHVITKCDSVVGLFTASTSEGDHPNLVTRLQCLSSEVNHALLIMSSVCIAVFRDRQGRYGFFDPHSRRPDGLPHGIFGTGTAVMFIFTHLSDLIAKVVTSFRTLGTSKDAQYELMPLVFHSVDELTVDENLTHVDSNADVAVSHTSEEDHHTMSSNMQAGIESTLPSWSVSGFTPCADITSDPNGLMHVSSSTGVVVLHTADIPKCNNQNMPIICNLSKLSKQDKKKCKRRVMDLGKKNHTHGKKAAKNRRTKIQKLQRNGKEREKYCRDSFFKEQKKSQAAKCHLKNPACRERKMSYITTHYREDPNFRQKQISYITNNYRQDPGFKQRQKSYITDRYRRDPGFKQRQKSYITDNYRQDPDFKQNHRSHMNSLYHVNDHYKHSRKSYITSHYRNDPAFKSKQKKTMRQLMRNKYNAFRITNNRLCASRISLKYRQINRQHNHVDDSLLREAVELFRSQIQKGPTYVCTVCHRALFPNQVKFCNRSKYVKEPQVVEICLTGRFVHVCTDECQISQQCKVPGERKREWICHSCHDHLKDGRMPPLAMANNLELADIPAELCDLNILERHLTAKCITFAKIIPLPKGQQRAIHGNVVCVPSEVQETIHVLPRLRSESQVMRVKLKRRLSYKGHQLFQTVNWMKLVRALLKLKEIHPQYEDITIRDEAELCDPTLPDEEDDTDEEEKMDDNDYDEEDLMEIDLFEDSALAQNDNEQSTNDPQLYNDHEPEPQSDNMQQDEDGDDPNGGIVLESCLQPTDVSEDILSFSEGIYSVAPAEGNKPVSFFKTPKLEAMAFPVQFPTGQNTIDENRLIQVTPCSYFKTRLCCVDDRFARDTNYLFFAQFVTEIHLATSSMRIQLRKGRPFTRDGRRITNAMLQDKREVERLVYNKDAVRFMTPLRGTPAYWQKTTRDLFAMIRQLGTPTWFCTFSAAEMRWKEVITAIKAQQGEEVNFDELDWSSKCDILRGNPVTTMRMFDKRVEALFRDLILSPAEPIGKVVDYFYRLEFQHRGSPHIHCLMWVEGAPKFEEDSDQKVCDFVSRYITAELPNQNTQPELYKKVTEVQMHSKKHSKTCVKYLGANCRFGFPKQPAPKTMITRPFDVNDPDKELAATRKLTALNRLLNEPATASLTLEQILARCELTVDEYKKCLHMTASSSAVILKRAPKDCWVNGYNRWLLEAWDGNLDIQYILNPYSCIAYICSYISKAEHGLSEYLKTVIQNSSHENVNESDEMKQIMQAYSKKREVSAQECVARACGLHMKRCTRSVMFVQTDENALKMSYPLSSLENKTPDSVCVWMSGLPDKYKCRPETPEFEAMCLADFASTCRIVYGRQAKGKNVLPLLNEMGFVKKRTTDKNSIIRYRRFSQEKNPEEFHCTLLKLYLPYRSECQLKSSNFPTYKSFYDYARVQLPGSEYIEPVKEIVKRSREKYEKHSEDVDSAIEEYEQNGAIRNEWCNLAPESELERLECIEELQARQPDDDNIQENVPDFNVRSETTSETAIMREAPDIDPTVLRQMYQNLNQKQASVFHTIRDWCLKRVCGLNPGQFFLYISGGAGTGKSHLIKCIHAEASKILCRLPRRAEEADISKPTVLLTAFTGTAAFNISGTTLHCLLKLPRSLKPPFQGLGNKLDEVRAELSNAEILIIDEVSMVSKSLFAYVDARLKQIKGINRPFGGMSVLAVGDFYQLPPVRQSKPLCVYNPTQIDLWRDNFQMITLTEIMRQKDDVPFAEMLNRIRVKEKSEELSQDDRALLSKAITDPTHCPKDILHVYATNKQVDAHNSAMLAEFHTDIITIDADDYKKDPRTGRMARRATPFQGTRNELPDSIQVAIGARVMLTRNINVQRGLCNGTFGKVAKIVTNERDPHVTKLGIELVNDTHNSADNIVYIDREEENLKQKGVVRRQFPIKLAFGCTIHKVQGMTTSAAAVSLKCIFEHGMAYVALSRVTSLNGLHILDMDEQKIYANPEVNVALSEMTEASLEHVMPLLHITATLNRPDTLTIIHHNTEGLPAHIADIKSHHELHLADILCLTETHLRGSFVSESLHLEGYSMFKRNRNVSYSNNPDMASKNGGGVAIYVKNHIRVREKHYIQNATDIEFTIVKLEAPINALVAAVYRPPGYSFSSFLSNLQSLLDSLEIMDHHPVIVCGDFNEDLLSRANKPISELFESKGYKQLITAATTEKNTLLDHIFISRPQHCLHSGVLRTYYSYHNPVYCVVSSEVL</sequence>
<dbReference type="InterPro" id="IPR051055">
    <property type="entry name" value="PIF1_helicase"/>
</dbReference>
<evidence type="ECO:0000256" key="3">
    <source>
        <dbReference type="ARBA" id="ARBA00022801"/>
    </source>
</evidence>
<feature type="region of interest" description="Disordered" evidence="10">
    <location>
        <begin position="802"/>
        <end position="827"/>
    </location>
</feature>
<dbReference type="InterPro" id="IPR049163">
    <property type="entry name" value="Pif1-like_2B_dom"/>
</dbReference>
<dbReference type="PANTHER" id="PTHR47642">
    <property type="entry name" value="ATP-DEPENDENT DNA HELICASE"/>
    <property type="match status" value="1"/>
</dbReference>
<evidence type="ECO:0000256" key="6">
    <source>
        <dbReference type="ARBA" id="ARBA00023125"/>
    </source>
</evidence>
<dbReference type="RefSeq" id="XP_030269143.1">
    <property type="nucleotide sequence ID" value="XM_030413283.1"/>
</dbReference>
<dbReference type="InterPro" id="IPR046700">
    <property type="entry name" value="DUF6570"/>
</dbReference>
<keyword evidence="5 9" id="KW-0067">ATP-binding</keyword>
<reference evidence="12" key="1">
    <citation type="submission" date="2021-04" db="EMBL/GenBank/DDBJ databases">
        <authorList>
            <consortium name="Wellcome Sanger Institute Data Sharing"/>
        </authorList>
    </citation>
    <scope>NUCLEOTIDE SEQUENCE [LARGE SCALE GENOMIC DNA]</scope>
</reference>
<evidence type="ECO:0000256" key="7">
    <source>
        <dbReference type="ARBA" id="ARBA00023204"/>
    </source>
</evidence>
<dbReference type="InterPro" id="IPR010285">
    <property type="entry name" value="DNA_helicase_pif1-like_DEAD"/>
</dbReference>
<evidence type="ECO:0000313" key="13">
    <source>
        <dbReference type="Proteomes" id="UP000472265"/>
    </source>
</evidence>
<dbReference type="Pfam" id="PF03372">
    <property type="entry name" value="Exo_endo_phos"/>
    <property type="match status" value="1"/>
</dbReference>
<protein>
    <recommendedName>
        <fullName evidence="9">ATP-dependent DNA helicase</fullName>
        <ecNumber evidence="9">5.6.2.3</ecNumber>
    </recommendedName>
</protein>
<evidence type="ECO:0000256" key="4">
    <source>
        <dbReference type="ARBA" id="ARBA00022806"/>
    </source>
</evidence>
<dbReference type="RefSeq" id="XP_030269147.1">
    <property type="nucleotide sequence ID" value="XM_030413287.1"/>
</dbReference>
<feature type="compositionally biased region" description="Polar residues" evidence="10">
    <location>
        <begin position="848"/>
        <end position="857"/>
    </location>
</feature>
<dbReference type="InParanoid" id="A0A671UBN3"/>
<dbReference type="Pfam" id="PF21530">
    <property type="entry name" value="Pif1_2B_dom"/>
    <property type="match status" value="1"/>
</dbReference>
<dbReference type="InterPro" id="IPR005135">
    <property type="entry name" value="Endo/exonuclease/phosphatase"/>
</dbReference>
<evidence type="ECO:0000256" key="1">
    <source>
        <dbReference type="ARBA" id="ARBA00022741"/>
    </source>
</evidence>
<feature type="region of interest" description="Disordered" evidence="10">
    <location>
        <begin position="848"/>
        <end position="886"/>
    </location>
</feature>
<dbReference type="SUPFAM" id="SSF52540">
    <property type="entry name" value="P-loop containing nucleoside triphosphate hydrolases"/>
    <property type="match status" value="2"/>
</dbReference>
<dbReference type="GO" id="GO:0016787">
    <property type="term" value="F:hydrolase activity"/>
    <property type="evidence" value="ECO:0007669"/>
    <property type="project" value="UniProtKB-KW"/>
</dbReference>
<dbReference type="InterPro" id="IPR006928">
    <property type="entry name" value="Herpes_teg_USP"/>
</dbReference>
<dbReference type="Gene3D" id="3.90.70.120">
    <property type="match status" value="1"/>
</dbReference>
<dbReference type="GO" id="GO:0043139">
    <property type="term" value="F:5'-3' DNA helicase activity"/>
    <property type="evidence" value="ECO:0007669"/>
    <property type="project" value="UniProtKB-EC"/>
</dbReference>
<keyword evidence="4 9" id="KW-0347">Helicase</keyword>
<feature type="compositionally biased region" description="Acidic residues" evidence="10">
    <location>
        <begin position="810"/>
        <end position="827"/>
    </location>
</feature>
<dbReference type="EC" id="5.6.2.3" evidence="9"/>
<dbReference type="InterPro" id="IPR003593">
    <property type="entry name" value="AAA+_ATPase"/>
</dbReference>
<dbReference type="RefSeq" id="XP_030269144.1">
    <property type="nucleotide sequence ID" value="XM_030413284.1"/>
</dbReference>
<dbReference type="GO" id="GO:0000723">
    <property type="term" value="P:telomere maintenance"/>
    <property type="evidence" value="ECO:0007669"/>
    <property type="project" value="InterPro"/>
</dbReference>
<evidence type="ECO:0000256" key="2">
    <source>
        <dbReference type="ARBA" id="ARBA00022763"/>
    </source>
</evidence>
<dbReference type="RefSeq" id="XP_030269148.1">
    <property type="nucleotide sequence ID" value="XM_030413288.1"/>
</dbReference>
<keyword evidence="9" id="KW-0233">DNA recombination</keyword>
<evidence type="ECO:0000256" key="10">
    <source>
        <dbReference type="SAM" id="MobiDB-lite"/>
    </source>
</evidence>
<keyword evidence="13" id="KW-1185">Reference proteome</keyword>
<keyword evidence="8" id="KW-0413">Isomerase</keyword>
<organism evidence="12 13">
    <name type="scientific">Sparus aurata</name>
    <name type="common">Gilthead sea bream</name>
    <dbReference type="NCBI Taxonomy" id="8175"/>
    <lineage>
        <taxon>Eukaryota</taxon>
        <taxon>Metazoa</taxon>
        <taxon>Chordata</taxon>
        <taxon>Craniata</taxon>
        <taxon>Vertebrata</taxon>
        <taxon>Euteleostomi</taxon>
        <taxon>Actinopterygii</taxon>
        <taxon>Neopterygii</taxon>
        <taxon>Teleostei</taxon>
        <taxon>Neoteleostei</taxon>
        <taxon>Acanthomorphata</taxon>
        <taxon>Eupercaria</taxon>
        <taxon>Spariformes</taxon>
        <taxon>Sparidae</taxon>
        <taxon>Sparus</taxon>
    </lineage>
</organism>
<name>A0A671UBN3_SPAAU</name>
<accession>A0A671UBN3</accession>
<keyword evidence="7 9" id="KW-0234">DNA repair</keyword>
<keyword evidence="6" id="KW-0238">DNA-binding</keyword>
<proteinExistence type="inferred from homology"/>
<dbReference type="SUPFAM" id="SSF56219">
    <property type="entry name" value="DNase I-like"/>
    <property type="match status" value="1"/>
</dbReference>
<dbReference type="GeneTree" id="ENSGT00940000164296"/>
<dbReference type="GO" id="GO:0006281">
    <property type="term" value="P:DNA repair"/>
    <property type="evidence" value="ECO:0007669"/>
    <property type="project" value="UniProtKB-KW"/>
</dbReference>
<evidence type="ECO:0000256" key="9">
    <source>
        <dbReference type="RuleBase" id="RU363044"/>
    </source>
</evidence>
<dbReference type="OrthoDB" id="10046327at2759"/>
<dbReference type="RefSeq" id="XP_030269140.1">
    <property type="nucleotide sequence ID" value="XM_030413280.1"/>
</dbReference>
<dbReference type="Gene3D" id="3.60.10.10">
    <property type="entry name" value="Endonuclease/exonuclease/phosphatase"/>
    <property type="match status" value="1"/>
</dbReference>
<dbReference type="SUPFAM" id="SSF54001">
    <property type="entry name" value="Cysteine proteinases"/>
    <property type="match status" value="1"/>
</dbReference>
<keyword evidence="3 9" id="KW-0378">Hydrolase</keyword>
<comment type="similarity">
    <text evidence="9">Belongs to the helicase family.</text>
</comment>
<evidence type="ECO:0000313" key="12">
    <source>
        <dbReference type="Ensembl" id="ENSSAUP00010011716.1"/>
    </source>
</evidence>
<dbReference type="GeneID" id="115579693"/>
<keyword evidence="2 9" id="KW-0227">DNA damage</keyword>
<dbReference type="RefSeq" id="XP_030269146.1">
    <property type="nucleotide sequence ID" value="XM_030413286.1"/>
</dbReference>
<evidence type="ECO:0000259" key="11">
    <source>
        <dbReference type="SMART" id="SM00382"/>
    </source>
</evidence>
<comment type="catalytic activity">
    <reaction evidence="9">
        <text>ATP + H2O = ADP + phosphate + H(+)</text>
        <dbReference type="Rhea" id="RHEA:13065"/>
        <dbReference type="ChEBI" id="CHEBI:15377"/>
        <dbReference type="ChEBI" id="CHEBI:15378"/>
        <dbReference type="ChEBI" id="CHEBI:30616"/>
        <dbReference type="ChEBI" id="CHEBI:43474"/>
        <dbReference type="ChEBI" id="CHEBI:456216"/>
        <dbReference type="EC" id="5.6.2.3"/>
    </reaction>
</comment>
<dbReference type="SMART" id="SM00382">
    <property type="entry name" value="AAA"/>
    <property type="match status" value="1"/>
</dbReference>
<dbReference type="InterPro" id="IPR036691">
    <property type="entry name" value="Endo/exonu/phosph_ase_sf"/>
</dbReference>
<feature type="domain" description="AAA+ ATPase" evidence="11">
    <location>
        <begin position="1680"/>
        <end position="1930"/>
    </location>
</feature>
<reference evidence="12" key="2">
    <citation type="submission" date="2025-08" db="UniProtKB">
        <authorList>
            <consortium name="Ensembl"/>
        </authorList>
    </citation>
    <scope>IDENTIFICATION</scope>
</reference>
<dbReference type="Pfam" id="PF20209">
    <property type="entry name" value="DUF6570"/>
    <property type="match status" value="1"/>
</dbReference>
<dbReference type="CDD" id="cd18809">
    <property type="entry name" value="SF1_C_RecD"/>
    <property type="match status" value="1"/>
</dbReference>
<dbReference type="OMA" id="YRTNEQF"/>
<dbReference type="Proteomes" id="UP000472265">
    <property type="component" value="Chromosome 4"/>
</dbReference>
<gene>
    <name evidence="12" type="primary">LOC115579693</name>
</gene>
<evidence type="ECO:0000256" key="8">
    <source>
        <dbReference type="ARBA" id="ARBA00023235"/>
    </source>
</evidence>
<reference evidence="12" key="3">
    <citation type="submission" date="2025-09" db="UniProtKB">
        <authorList>
            <consortium name="Ensembl"/>
        </authorList>
    </citation>
    <scope>IDENTIFICATION</scope>
</reference>
<evidence type="ECO:0000256" key="5">
    <source>
        <dbReference type="ARBA" id="ARBA00022840"/>
    </source>
</evidence>
<dbReference type="Pfam" id="PF05970">
    <property type="entry name" value="PIF1"/>
    <property type="match status" value="1"/>
</dbReference>
<dbReference type="Gene3D" id="3.40.50.300">
    <property type="entry name" value="P-loop containing nucleotide triphosphate hydrolases"/>
    <property type="match status" value="1"/>
</dbReference>
<dbReference type="InterPro" id="IPR025476">
    <property type="entry name" value="Helitron_helicase-like"/>
</dbReference>
<comment type="cofactor">
    <cofactor evidence="9">
        <name>Mg(2+)</name>
        <dbReference type="ChEBI" id="CHEBI:18420"/>
    </cofactor>
</comment>
<dbReference type="GO" id="GO:0006310">
    <property type="term" value="P:DNA recombination"/>
    <property type="evidence" value="ECO:0007669"/>
    <property type="project" value="UniProtKB-KW"/>
</dbReference>
<dbReference type="GO" id="GO:0005524">
    <property type="term" value="F:ATP binding"/>
    <property type="evidence" value="ECO:0007669"/>
    <property type="project" value="UniProtKB-KW"/>
</dbReference>
<dbReference type="Pfam" id="PF14214">
    <property type="entry name" value="Helitron_like_N"/>
    <property type="match status" value="1"/>
</dbReference>
<dbReference type="RefSeq" id="XP_030269142.1">
    <property type="nucleotide sequence ID" value="XM_030413282.1"/>
</dbReference>
<dbReference type="Ensembl" id="ENSSAUT00010012471.1">
    <property type="protein sequence ID" value="ENSSAUP00010011716.1"/>
    <property type="gene ID" value="ENSSAUG00010005647.1"/>
</dbReference>
<dbReference type="RefSeq" id="XP_030269145.1">
    <property type="nucleotide sequence ID" value="XM_030413285.1"/>
</dbReference>
<dbReference type="InterPro" id="IPR027417">
    <property type="entry name" value="P-loop_NTPase"/>
</dbReference>
<dbReference type="RefSeq" id="XP_030269139.1">
    <property type="nucleotide sequence ID" value="XM_030413279.1"/>
</dbReference>
<dbReference type="InterPro" id="IPR038765">
    <property type="entry name" value="Papain-like_cys_pep_sf"/>
</dbReference>